<gene>
    <name evidence="1" type="ORF">GCM10010405_49610</name>
</gene>
<name>A0ABP5XLG4_9ACTN</name>
<evidence type="ECO:0000313" key="2">
    <source>
        <dbReference type="Proteomes" id="UP001501638"/>
    </source>
</evidence>
<evidence type="ECO:0000313" key="1">
    <source>
        <dbReference type="EMBL" id="GAA2459472.1"/>
    </source>
</evidence>
<accession>A0ABP5XLG4</accession>
<dbReference type="Proteomes" id="UP001501638">
    <property type="component" value="Unassembled WGS sequence"/>
</dbReference>
<proteinExistence type="predicted"/>
<reference evidence="2" key="1">
    <citation type="journal article" date="2019" name="Int. J. Syst. Evol. Microbiol.">
        <title>The Global Catalogue of Microorganisms (GCM) 10K type strain sequencing project: providing services to taxonomists for standard genome sequencing and annotation.</title>
        <authorList>
            <consortium name="The Broad Institute Genomics Platform"/>
            <consortium name="The Broad Institute Genome Sequencing Center for Infectious Disease"/>
            <person name="Wu L."/>
            <person name="Ma J."/>
        </authorList>
    </citation>
    <scope>NUCLEOTIDE SEQUENCE [LARGE SCALE GENOMIC DNA]</scope>
    <source>
        <strain evidence="2">JCM 6305</strain>
    </source>
</reference>
<comment type="caution">
    <text evidence="1">The sequence shown here is derived from an EMBL/GenBank/DDBJ whole genome shotgun (WGS) entry which is preliminary data.</text>
</comment>
<protein>
    <submittedName>
        <fullName evidence="1">Uncharacterized protein</fullName>
    </submittedName>
</protein>
<keyword evidence="2" id="KW-1185">Reference proteome</keyword>
<dbReference type="EMBL" id="BAAASZ010000035">
    <property type="protein sequence ID" value="GAA2459472.1"/>
    <property type="molecule type" value="Genomic_DNA"/>
</dbReference>
<sequence length="222" mass="24007">MRGLVDLADQAARQSDQGPASAVYNQAALLASDLGLPDLARTLCHRHAAAYLHACPLPATSAMRGLEPVVNLARLHIRAGRPDTGHRHLTALYRAVDAGTAAELDGIAVPADLTVTDEDRREVRGWLWRVLITDGTRTLTIQGRRRDALAHLERHRGVGARMLDGRQVAVLAALTAGDTDHAQALLTDTVPGEPWERDVTACLTVLCHRTAAGRPTRTRPTR</sequence>
<organism evidence="1 2">
    <name type="scientific">Streptomyces macrosporus</name>
    <dbReference type="NCBI Taxonomy" id="44032"/>
    <lineage>
        <taxon>Bacteria</taxon>
        <taxon>Bacillati</taxon>
        <taxon>Actinomycetota</taxon>
        <taxon>Actinomycetes</taxon>
        <taxon>Kitasatosporales</taxon>
        <taxon>Streptomycetaceae</taxon>
        <taxon>Streptomyces</taxon>
    </lineage>
</organism>
<dbReference type="RefSeq" id="WP_344327431.1">
    <property type="nucleotide sequence ID" value="NZ_BAAASZ010000035.1"/>
</dbReference>